<evidence type="ECO:0000313" key="2">
    <source>
        <dbReference type="EMBL" id="VTN11527.1"/>
    </source>
</evidence>
<accession>A0A4U9D1M1</accession>
<organism evidence="2 3">
    <name type="scientific">Raoultella terrigena</name>
    <name type="common">Klebsiella terrigena</name>
    <dbReference type="NCBI Taxonomy" id="577"/>
    <lineage>
        <taxon>Bacteria</taxon>
        <taxon>Pseudomonadati</taxon>
        <taxon>Pseudomonadota</taxon>
        <taxon>Gammaproteobacteria</taxon>
        <taxon>Enterobacterales</taxon>
        <taxon>Enterobacteriaceae</taxon>
        <taxon>Klebsiella/Raoultella group</taxon>
        <taxon>Raoultella</taxon>
    </lineage>
</organism>
<gene>
    <name evidence="2" type="ORF">NCTC9185_03483</name>
</gene>
<dbReference type="PANTHER" id="PTHR33408:SF2">
    <property type="entry name" value="TRANSPOSASE DDE DOMAIN-CONTAINING PROTEIN"/>
    <property type="match status" value="1"/>
</dbReference>
<protein>
    <recommendedName>
        <fullName evidence="1">Transposase IS4-like domain-containing protein</fullName>
    </recommendedName>
</protein>
<dbReference type="Proteomes" id="UP000339249">
    <property type="component" value="Unassembled WGS sequence"/>
</dbReference>
<dbReference type="PANTHER" id="PTHR33408">
    <property type="entry name" value="TRANSPOSASE"/>
    <property type="match status" value="1"/>
</dbReference>
<dbReference type="Pfam" id="PF01609">
    <property type="entry name" value="DDE_Tnp_1"/>
    <property type="match status" value="1"/>
</dbReference>
<reference evidence="2 3" key="1">
    <citation type="submission" date="2019-04" db="EMBL/GenBank/DDBJ databases">
        <authorList>
            <consortium name="Pathogen Informatics"/>
        </authorList>
    </citation>
    <scope>NUCLEOTIDE SEQUENCE [LARGE SCALE GENOMIC DNA]</scope>
    <source>
        <strain evidence="2 3">NCTC9185</strain>
    </source>
</reference>
<sequence>MKTNNMNRQVCYNVQTAVDTKNHLIVAHEVTNTTDNGQLGSVATLAQKAVGRKDITVLADKGYYSRSDIKTVLDSGAVALVPKGDTSGAERKGLYNRSMFRYNREKDVYVCPMGNELQNRFTSIEDGLEQQLYFNILPVAIAASVPGARHQNAIQDVYGAGFMKLKWKKCMPGLRHFLKR</sequence>
<dbReference type="InterPro" id="IPR002559">
    <property type="entry name" value="Transposase_11"/>
</dbReference>
<evidence type="ECO:0000313" key="3">
    <source>
        <dbReference type="Proteomes" id="UP000339249"/>
    </source>
</evidence>
<evidence type="ECO:0000259" key="1">
    <source>
        <dbReference type="Pfam" id="PF01609"/>
    </source>
</evidence>
<dbReference type="AlphaFoldDB" id="A0A4U9D1M1"/>
<proteinExistence type="predicted"/>
<feature type="domain" description="Transposase IS4-like" evidence="1">
    <location>
        <begin position="8"/>
        <end position="97"/>
    </location>
</feature>
<dbReference type="GO" id="GO:0003677">
    <property type="term" value="F:DNA binding"/>
    <property type="evidence" value="ECO:0007669"/>
    <property type="project" value="InterPro"/>
</dbReference>
<dbReference type="GO" id="GO:0006313">
    <property type="term" value="P:DNA transposition"/>
    <property type="evidence" value="ECO:0007669"/>
    <property type="project" value="InterPro"/>
</dbReference>
<dbReference type="EMBL" id="CABDVU010000001">
    <property type="protein sequence ID" value="VTN11527.1"/>
    <property type="molecule type" value="Genomic_DNA"/>
</dbReference>
<dbReference type="GO" id="GO:0004803">
    <property type="term" value="F:transposase activity"/>
    <property type="evidence" value="ECO:0007669"/>
    <property type="project" value="InterPro"/>
</dbReference>
<name>A0A4U9D1M1_RAOTE</name>